<proteinExistence type="predicted"/>
<evidence type="ECO:0000256" key="1">
    <source>
        <dbReference type="SAM" id="MobiDB-lite"/>
    </source>
</evidence>
<feature type="region of interest" description="Disordered" evidence="1">
    <location>
        <begin position="699"/>
        <end position="721"/>
    </location>
</feature>
<dbReference type="GeneID" id="14886225"/>
<dbReference type="InterPro" id="IPR024095">
    <property type="entry name" value="Vesicle_P115"/>
</dbReference>
<dbReference type="PANTHER" id="PTHR10013">
    <property type="entry name" value="GENERAL VESICULAR TRANSPORT FACTOR P115"/>
    <property type="match status" value="1"/>
</dbReference>
<dbReference type="Proteomes" id="UP000014680">
    <property type="component" value="Unassembled WGS sequence"/>
</dbReference>
<evidence type="ECO:0000313" key="3">
    <source>
        <dbReference type="Proteomes" id="UP000014680"/>
    </source>
</evidence>
<dbReference type="EMBL" id="KB206860">
    <property type="protein sequence ID" value="ELP87296.1"/>
    <property type="molecule type" value="Genomic_DNA"/>
</dbReference>
<dbReference type="SUPFAM" id="SSF48371">
    <property type="entry name" value="ARM repeat"/>
    <property type="match status" value="1"/>
</dbReference>
<feature type="compositionally biased region" description="Polar residues" evidence="1">
    <location>
        <begin position="835"/>
        <end position="845"/>
    </location>
</feature>
<dbReference type="RefSeq" id="XP_004254067.1">
    <property type="nucleotide sequence ID" value="XM_004254019.1"/>
</dbReference>
<dbReference type="GO" id="GO:0048193">
    <property type="term" value="P:Golgi vesicle transport"/>
    <property type="evidence" value="ECO:0007669"/>
    <property type="project" value="InterPro"/>
</dbReference>
<dbReference type="PANTHER" id="PTHR10013:SF0">
    <property type="entry name" value="GENERAL VESICULAR TRANSPORT FACTOR P115"/>
    <property type="match status" value="1"/>
</dbReference>
<dbReference type="AlphaFoldDB" id="A0A0A1U633"/>
<name>A0A0A1U633_ENTIV</name>
<accession>A0A0A1U633</accession>
<organism evidence="2 3">
    <name type="scientific">Entamoeba invadens IP1</name>
    <dbReference type="NCBI Taxonomy" id="370355"/>
    <lineage>
        <taxon>Eukaryota</taxon>
        <taxon>Amoebozoa</taxon>
        <taxon>Evosea</taxon>
        <taxon>Archamoebae</taxon>
        <taxon>Mastigamoebida</taxon>
        <taxon>Entamoebidae</taxon>
        <taxon>Entamoeba</taxon>
    </lineage>
</organism>
<dbReference type="VEuPathDB" id="AmoebaDB:EIN_095530"/>
<dbReference type="InterPro" id="IPR011989">
    <property type="entry name" value="ARM-like"/>
</dbReference>
<feature type="region of interest" description="Disordered" evidence="1">
    <location>
        <begin position="788"/>
        <end position="882"/>
    </location>
</feature>
<feature type="compositionally biased region" description="Basic and acidic residues" evidence="1">
    <location>
        <begin position="863"/>
        <end position="874"/>
    </location>
</feature>
<reference evidence="2 3" key="1">
    <citation type="submission" date="2012-10" db="EMBL/GenBank/DDBJ databases">
        <authorList>
            <person name="Zafar N."/>
            <person name="Inman J."/>
            <person name="Hall N."/>
            <person name="Lorenzi H."/>
            <person name="Caler E."/>
        </authorList>
    </citation>
    <scope>NUCLEOTIDE SEQUENCE [LARGE SCALE GENOMIC DNA]</scope>
    <source>
        <strain evidence="2 3">IP1</strain>
    </source>
</reference>
<dbReference type="KEGG" id="eiv:EIN_095530"/>
<protein>
    <submittedName>
        <fullName evidence="2">General vesicular transport factor p115, putative</fullName>
    </submittedName>
</protein>
<dbReference type="Gene3D" id="1.25.10.10">
    <property type="entry name" value="Leucine-rich Repeat Variant"/>
    <property type="match status" value="1"/>
</dbReference>
<dbReference type="InterPro" id="IPR016024">
    <property type="entry name" value="ARM-type_fold"/>
</dbReference>
<dbReference type="OrthoDB" id="198977at2759"/>
<evidence type="ECO:0000313" key="2">
    <source>
        <dbReference type="EMBL" id="ELP87296.1"/>
    </source>
</evidence>
<gene>
    <name evidence="2" type="ORF">EIN_095530</name>
</gene>
<sequence length="904" mass="104001">MQWIKSFYNDVVSTELDEGPRIEEMFTLLPTSDDKTSILYDIYNCSFTNHSVFLQHLDVLTKTFASANSESDAALIKIICKLFQEIIRKPKNSDGFEEDLIVEGIYKEMPQFDKVLCEKLNGMKDMSSIQAILSTITFLSKNYREKATFECFFEMSQLYPFFIKNLPNALLHKDIVLFLTTISKDNMEIQKVLVFNGIFDVIATCWEDGQYLKNPRKVVDYFELVKVLLLNNTQNQKNFTELGYAKKMLQFIDNSGLELQDDQVQCILQVYSVLHIFLEQTNPNRKAYQQELVEDHIFVSLGGVCLSDIQYTQSFATFLKESLKIVSSLLDSNEYCQKQFATTKIPLYHAQKKEIYALDRVIPIALGSPNVEVQLSAYEIFLSYLKNNPDGQLSIASTLLPLHGVHEEVTIGNYIMNAFFKKENVKTYMIASMLLNVIFMNPTSRYVFSKPVTTDDDKTFLDVFIETVATTEERSKALSLLKILITVTYEADNDFLIKLMNETLFSYLLLKSSDSDIFHSSLACLVLFNVLNELKFNSAPHSNTEIIEKISKAIESIGYDVLKRRLEAIAQSKEFQDAKQVGISEDFLFDRESVKFIEKVSEEIKLKKESGEAKLKVRETEVLKDTIEDLTKENGELKKKLGELQIQTEELQNALELEKSVNETQEVDELKNECEELKKKIAMMECEKIKESDLIEGMKEDRSKDFSQRNDQLEKENEELKRENEKLCGEIETLKDELFLNKMQLEEYVNVNDELTETQKTLEKKIEELLKNSKTEIQSQESDVKLKTDGIEGHEIERKTQEISDEVKSNVKNVESRQEAHEEQDDVLDSFGEVDTQQSLIPQHSTESDGKILKVPPPQQIDSTKEVNEQKETQQKVQDQTTGGVTMPKITINELFTTINTIFK</sequence>
<keyword evidence="3" id="KW-1185">Reference proteome</keyword>
<feature type="compositionally biased region" description="Basic and acidic residues" evidence="1">
    <location>
        <begin position="788"/>
        <end position="821"/>
    </location>
</feature>